<accession>A0A8H6AL78</accession>
<dbReference type="OrthoDB" id="3559336at2759"/>
<dbReference type="GeneID" id="59264753"/>
<gene>
    <name evidence="1" type="ORF">Bfra_010726</name>
</gene>
<protein>
    <submittedName>
        <fullName evidence="1">Uncharacterized protein</fullName>
    </submittedName>
</protein>
<keyword evidence="2" id="KW-1185">Reference proteome</keyword>
<reference evidence="1 2" key="1">
    <citation type="journal article" date="2020" name="Phytopathology">
        <title>A high-quality genome resource of Botrytis fragariae, a new and rapidly spreading fungal pathogen causing strawberry gray mold in the U.S.A.</title>
        <authorList>
            <person name="Wu Y."/>
            <person name="Saski C.A."/>
            <person name="Schnabel G."/>
            <person name="Xiao S."/>
            <person name="Hu M."/>
        </authorList>
    </citation>
    <scope>NUCLEOTIDE SEQUENCE [LARGE SCALE GENOMIC DNA]</scope>
    <source>
        <strain evidence="1 2">BVB16</strain>
    </source>
</reference>
<dbReference type="RefSeq" id="XP_037188480.1">
    <property type="nucleotide sequence ID" value="XM_037341061.1"/>
</dbReference>
<dbReference type="AlphaFoldDB" id="A0A8H6AL78"/>
<evidence type="ECO:0000313" key="2">
    <source>
        <dbReference type="Proteomes" id="UP000531561"/>
    </source>
</evidence>
<comment type="caution">
    <text evidence="1">The sequence shown here is derived from an EMBL/GenBank/DDBJ whole genome shotgun (WGS) entry which is preliminary data.</text>
</comment>
<dbReference type="Proteomes" id="UP000531561">
    <property type="component" value="Unassembled WGS sequence"/>
</dbReference>
<evidence type="ECO:0000313" key="1">
    <source>
        <dbReference type="EMBL" id="KAF5869532.1"/>
    </source>
</evidence>
<proteinExistence type="predicted"/>
<name>A0A8H6AL78_9HELO</name>
<dbReference type="EMBL" id="JABFCT010000016">
    <property type="protein sequence ID" value="KAF5869532.1"/>
    <property type="molecule type" value="Genomic_DNA"/>
</dbReference>
<sequence>MIPILARVLLFGGIKSLPAYKIQETLMEVLEKNFVVREWFEKHWGLKMIEKKLDRTGLIRWFKECHPLFLQSIIRNLIFENELIDELLKRKFLIEQKNGTFAPRKFKPSVTKGHPSG</sequence>
<organism evidence="1 2">
    <name type="scientific">Botrytis fragariae</name>
    <dbReference type="NCBI Taxonomy" id="1964551"/>
    <lineage>
        <taxon>Eukaryota</taxon>
        <taxon>Fungi</taxon>
        <taxon>Dikarya</taxon>
        <taxon>Ascomycota</taxon>
        <taxon>Pezizomycotina</taxon>
        <taxon>Leotiomycetes</taxon>
        <taxon>Helotiales</taxon>
        <taxon>Sclerotiniaceae</taxon>
        <taxon>Botrytis</taxon>
    </lineage>
</organism>